<organism evidence="6 7">
    <name type="scientific">Leifsonia kafniensis</name>
    <dbReference type="NCBI Taxonomy" id="475957"/>
    <lineage>
        <taxon>Bacteria</taxon>
        <taxon>Bacillati</taxon>
        <taxon>Actinomycetota</taxon>
        <taxon>Actinomycetes</taxon>
        <taxon>Micrococcales</taxon>
        <taxon>Microbacteriaceae</taxon>
        <taxon>Leifsonia</taxon>
    </lineage>
</organism>
<name>A0ABP7KUI2_9MICO</name>
<dbReference type="InterPro" id="IPR015878">
    <property type="entry name" value="Ado_hCys_hydrolase_NAD-bd"/>
</dbReference>
<keyword evidence="3" id="KW-0554">One-carbon metabolism</keyword>
<accession>A0ABP7KUI2</accession>
<comment type="similarity">
    <text evidence="2">Belongs to the adenosylhomocysteinase family.</text>
</comment>
<comment type="cofactor">
    <cofactor evidence="1">
        <name>NAD(+)</name>
        <dbReference type="ChEBI" id="CHEBI:57540"/>
    </cofactor>
</comment>
<protein>
    <submittedName>
        <fullName evidence="6">Adenosylhomocysteinase</fullName>
    </submittedName>
</protein>
<proteinExistence type="inferred from homology"/>
<dbReference type="SMART" id="SM00996">
    <property type="entry name" value="AdoHcyase"/>
    <property type="match status" value="1"/>
</dbReference>
<dbReference type="PIRSF" id="PIRSF001109">
    <property type="entry name" value="Ad_hcy_hydrolase"/>
    <property type="match status" value="1"/>
</dbReference>
<dbReference type="Gene3D" id="3.40.50.720">
    <property type="entry name" value="NAD(P)-binding Rossmann-like Domain"/>
    <property type="match status" value="1"/>
</dbReference>
<dbReference type="PANTHER" id="PTHR23420">
    <property type="entry name" value="ADENOSYLHOMOCYSTEINASE"/>
    <property type="match status" value="1"/>
</dbReference>
<evidence type="ECO:0000256" key="1">
    <source>
        <dbReference type="ARBA" id="ARBA00001911"/>
    </source>
</evidence>
<dbReference type="EMBL" id="BAABCN010000010">
    <property type="protein sequence ID" value="GAA3887520.1"/>
    <property type="molecule type" value="Genomic_DNA"/>
</dbReference>
<evidence type="ECO:0000313" key="6">
    <source>
        <dbReference type="EMBL" id="GAA3887520.1"/>
    </source>
</evidence>
<dbReference type="InterPro" id="IPR042172">
    <property type="entry name" value="Adenosylhomocyst_ase-like_sf"/>
</dbReference>
<evidence type="ECO:0000256" key="2">
    <source>
        <dbReference type="ARBA" id="ARBA00007122"/>
    </source>
</evidence>
<feature type="domain" description="S-adenosyl-L-homocysteine hydrolase NAD binding" evidence="5">
    <location>
        <begin position="183"/>
        <end position="343"/>
    </location>
</feature>
<dbReference type="SMART" id="SM00997">
    <property type="entry name" value="AdoHcyase_NAD"/>
    <property type="match status" value="1"/>
</dbReference>
<dbReference type="InterPro" id="IPR000043">
    <property type="entry name" value="Adenosylhomocysteinase-like"/>
</dbReference>
<dbReference type="RefSeq" id="WP_345068511.1">
    <property type="nucleotide sequence ID" value="NZ_BAABCN010000010.1"/>
</dbReference>
<dbReference type="NCBIfam" id="NF004005">
    <property type="entry name" value="PRK05476.2-3"/>
    <property type="match status" value="1"/>
</dbReference>
<reference evidence="7" key="1">
    <citation type="journal article" date="2019" name="Int. J. Syst. Evol. Microbiol.">
        <title>The Global Catalogue of Microorganisms (GCM) 10K type strain sequencing project: providing services to taxonomists for standard genome sequencing and annotation.</title>
        <authorList>
            <consortium name="The Broad Institute Genomics Platform"/>
            <consortium name="The Broad Institute Genome Sequencing Center for Infectious Disease"/>
            <person name="Wu L."/>
            <person name="Ma J."/>
        </authorList>
    </citation>
    <scope>NUCLEOTIDE SEQUENCE [LARGE SCALE GENOMIC DNA]</scope>
    <source>
        <strain evidence="7">JCM 17021</strain>
    </source>
</reference>
<gene>
    <name evidence="6" type="ORF">GCM10022381_31960</name>
</gene>
<dbReference type="Gene3D" id="3.40.50.1480">
    <property type="entry name" value="Adenosylhomocysteinase-like"/>
    <property type="match status" value="1"/>
</dbReference>
<dbReference type="SUPFAM" id="SSF51735">
    <property type="entry name" value="NAD(P)-binding Rossmann-fold domains"/>
    <property type="match status" value="1"/>
</dbReference>
<evidence type="ECO:0000259" key="5">
    <source>
        <dbReference type="SMART" id="SM00997"/>
    </source>
</evidence>
<keyword evidence="4" id="KW-0520">NAD</keyword>
<comment type="caution">
    <text evidence="6">The sequence shown here is derived from an EMBL/GenBank/DDBJ whole genome shotgun (WGS) entry which is preliminary data.</text>
</comment>
<dbReference type="Pfam" id="PF05221">
    <property type="entry name" value="AdoHcyase"/>
    <property type="match status" value="1"/>
</dbReference>
<dbReference type="SUPFAM" id="SSF52283">
    <property type="entry name" value="Formate/glycerate dehydrogenase catalytic domain-like"/>
    <property type="match status" value="1"/>
</dbReference>
<dbReference type="Pfam" id="PF00670">
    <property type="entry name" value="AdoHcyase_NAD"/>
    <property type="match status" value="1"/>
</dbReference>
<evidence type="ECO:0000313" key="7">
    <source>
        <dbReference type="Proteomes" id="UP001501803"/>
    </source>
</evidence>
<dbReference type="Proteomes" id="UP001501803">
    <property type="component" value="Unassembled WGS sequence"/>
</dbReference>
<keyword evidence="7" id="KW-1185">Reference proteome</keyword>
<dbReference type="PANTHER" id="PTHR23420:SF0">
    <property type="entry name" value="ADENOSYLHOMOCYSTEINASE"/>
    <property type="match status" value="1"/>
</dbReference>
<evidence type="ECO:0000256" key="3">
    <source>
        <dbReference type="ARBA" id="ARBA00022563"/>
    </source>
</evidence>
<dbReference type="InterPro" id="IPR036291">
    <property type="entry name" value="NAD(P)-bd_dom_sf"/>
</dbReference>
<sequence>MNASMSETVTPSAGQGRIDWALRGMPVLKAIEKRLTESGTLVGLRVGVALVLEPKTANLALALNRAGADVSVYCVGRNTDGRVASALAEAGLQVFAEEGAGDERDLELARDFLRTKPDILLDDGASLIRLAHREFPELVASMLGAAEETTSGVRPLRAMNDEGALHIPVIAVNDAKTKYLFDNVYGTGQSCVMAMLDITNLQLAGRNVVVVGYGWVGTGVAKHAAAMGARVIVTELDPIKALQALHDGYRVLSLADAAPQAEVIFAATGIAGVVTAAHVADLPSGAILCTAGGGAFELPMDYLDSTGTGRIVREAITEYTLPSGKTVQVISEGDCLNCADAEGNPIEVMDLSLSLQALAAEQIATEATSWAPGVYPISVDAENAVAVIRLRHEGATLEPLTDELTAAMRSW</sequence>
<evidence type="ECO:0000256" key="4">
    <source>
        <dbReference type="ARBA" id="ARBA00023027"/>
    </source>
</evidence>